<keyword evidence="2" id="KW-1185">Reference proteome</keyword>
<organism evidence="1 2">
    <name type="scientific">Haloprofundus marisrubri</name>
    <dbReference type="NCBI Taxonomy" id="1514971"/>
    <lineage>
        <taxon>Archaea</taxon>
        <taxon>Methanobacteriati</taxon>
        <taxon>Methanobacteriota</taxon>
        <taxon>Stenosarchaea group</taxon>
        <taxon>Halobacteria</taxon>
        <taxon>Halobacteriales</taxon>
        <taxon>Haloferacaceae</taxon>
        <taxon>Haloprofundus</taxon>
    </lineage>
</organism>
<dbReference type="OrthoDB" id="265487at2157"/>
<evidence type="ECO:0000313" key="2">
    <source>
        <dbReference type="Proteomes" id="UP000054387"/>
    </source>
</evidence>
<dbReference type="Proteomes" id="UP000054387">
    <property type="component" value="Unassembled WGS sequence"/>
</dbReference>
<sequence>MDSTAPGDAIKADQYQYQDGTVEVVFAVSDGRVLTLREYPDVPTFNRATEVAAYRGTHQGVAELPDLLEFEDLDL</sequence>
<dbReference type="RefSeq" id="WP_058583452.1">
    <property type="nucleotide sequence ID" value="NZ_LOPU01000038.1"/>
</dbReference>
<proteinExistence type="predicted"/>
<accession>A0A0W1R3D0</accession>
<comment type="caution">
    <text evidence="1">The sequence shown here is derived from an EMBL/GenBank/DDBJ whole genome shotgun (WGS) entry which is preliminary data.</text>
</comment>
<dbReference type="EMBL" id="LOPU01000038">
    <property type="protein sequence ID" value="KTG07811.1"/>
    <property type="molecule type" value="Genomic_DNA"/>
</dbReference>
<name>A0A0W1R3D0_9EURY</name>
<evidence type="ECO:0000313" key="1">
    <source>
        <dbReference type="EMBL" id="KTG07811.1"/>
    </source>
</evidence>
<gene>
    <name evidence="1" type="ORF">AUR64_01925</name>
</gene>
<reference evidence="1 2" key="1">
    <citation type="submission" date="2015-12" db="EMBL/GenBank/DDBJ databases">
        <title>Haloprofundus marisrubri gen. nov., sp. nov., an extremely halophilic archaeon isolated from the Discovery deep brine-seawater interface in the Red Sea.</title>
        <authorList>
            <person name="Zhang G."/>
            <person name="Stingl U."/>
            <person name="Rashid M."/>
        </authorList>
    </citation>
    <scope>NUCLEOTIDE SEQUENCE [LARGE SCALE GENOMIC DNA]</scope>
    <source>
        <strain evidence="1 2">SB9</strain>
    </source>
</reference>
<protein>
    <submittedName>
        <fullName evidence="1">Uncharacterized protein</fullName>
    </submittedName>
</protein>
<dbReference type="AlphaFoldDB" id="A0A0W1R3D0"/>